<dbReference type="Proteomes" id="UP000468581">
    <property type="component" value="Unassembled WGS sequence"/>
</dbReference>
<dbReference type="InterPro" id="IPR011050">
    <property type="entry name" value="Pectin_lyase_fold/virulence"/>
</dbReference>
<dbReference type="AlphaFoldDB" id="A0A6P0UK57"/>
<gene>
    <name evidence="1" type="ORF">GWK08_07850</name>
</gene>
<dbReference type="SUPFAM" id="SSF51126">
    <property type="entry name" value="Pectin lyase-like"/>
    <property type="match status" value="1"/>
</dbReference>
<dbReference type="PROSITE" id="PS51257">
    <property type="entry name" value="PROKAR_LIPOPROTEIN"/>
    <property type="match status" value="1"/>
</dbReference>
<proteinExistence type="predicted"/>
<dbReference type="RefSeq" id="WP_163606390.1">
    <property type="nucleotide sequence ID" value="NZ_JAABOO010000002.1"/>
</dbReference>
<evidence type="ECO:0000313" key="1">
    <source>
        <dbReference type="EMBL" id="NER13347.1"/>
    </source>
</evidence>
<sequence>MKRGLTSILLLALIILWSSCRKDFETVLSSGNLEFSRDTVYLDTVFTNIGSSTFNLKVFNRSSQDIRIPSVRLGDGEDSRYRLNVDGVAGKVFEDVEILARDSIFIFIETTVDIQDFVNNETQFLYTDAIEFDSGSNQQDVELVTLVQDAIFLFPQRFDDGTTESILLGIDDEGNETRLEGFFLEDDELNFTNEKPYVIYGYAGVGNGQTLQIDAGARVHFHENSGIIVANGGTLEVNGSLSTDQELLENEVIFEGDRLEPSFSNIPGQWGTVWLTAGSTGHSINYLTLKNSTVGILVDGNDGSGSPTLNISNSQIHNASNVGLWGRTAFIDAENLVIGNAGQASLYCNIGGNYNFRHCTFANFWRNSFRDFPAVLIDNFVNNGDGTAFAADLEAANFSNSIVTGNNNIELFLTAVNEATFNFNFADCLIQFEDFNQQFTDNPLLDFTNNSLYQNIVLNMDAAFSNPDLNDFRIGENSSANGIGNVGTAQLVPLDILGVDRTASPDLGAYQSTVLDNN</sequence>
<keyword evidence="2" id="KW-1185">Reference proteome</keyword>
<reference evidence="1 2" key="1">
    <citation type="submission" date="2020-01" db="EMBL/GenBank/DDBJ databases">
        <title>Leptobacterium flavescens.</title>
        <authorList>
            <person name="Wang G."/>
        </authorList>
    </citation>
    <scope>NUCLEOTIDE SEQUENCE [LARGE SCALE GENOMIC DNA]</scope>
    <source>
        <strain evidence="1 2">KCTC 22160</strain>
    </source>
</reference>
<accession>A0A6P0UK57</accession>
<organism evidence="1 2">
    <name type="scientific">Leptobacterium flavescens</name>
    <dbReference type="NCBI Taxonomy" id="472055"/>
    <lineage>
        <taxon>Bacteria</taxon>
        <taxon>Pseudomonadati</taxon>
        <taxon>Bacteroidota</taxon>
        <taxon>Flavobacteriia</taxon>
        <taxon>Flavobacteriales</taxon>
        <taxon>Flavobacteriaceae</taxon>
        <taxon>Leptobacterium</taxon>
    </lineage>
</organism>
<evidence type="ECO:0000313" key="2">
    <source>
        <dbReference type="Proteomes" id="UP000468581"/>
    </source>
</evidence>
<protein>
    <recommendedName>
        <fullName evidence="3">Right-handed parallel beta-helix repeat-containing protein</fullName>
    </recommendedName>
</protein>
<evidence type="ECO:0008006" key="3">
    <source>
        <dbReference type="Google" id="ProtNLM"/>
    </source>
</evidence>
<name>A0A6P0UK57_9FLAO</name>
<comment type="caution">
    <text evidence="1">The sequence shown here is derived from an EMBL/GenBank/DDBJ whole genome shotgun (WGS) entry which is preliminary data.</text>
</comment>
<dbReference type="EMBL" id="JAABOO010000002">
    <property type="protein sequence ID" value="NER13347.1"/>
    <property type="molecule type" value="Genomic_DNA"/>
</dbReference>